<comment type="caution">
    <text evidence="1">The sequence shown here is derived from an EMBL/GenBank/DDBJ whole genome shotgun (WGS) entry which is preliminary data.</text>
</comment>
<proteinExistence type="predicted"/>
<gene>
    <name evidence="1" type="ORF">R3W88_026471</name>
</gene>
<dbReference type="AlphaFoldDB" id="A0AAV9LEF8"/>
<dbReference type="EMBL" id="JAWPEI010000006">
    <property type="protein sequence ID" value="KAK4723692.1"/>
    <property type="molecule type" value="Genomic_DNA"/>
</dbReference>
<dbReference type="Proteomes" id="UP001311915">
    <property type="component" value="Unassembled WGS sequence"/>
</dbReference>
<reference evidence="1 2" key="1">
    <citation type="submission" date="2023-10" db="EMBL/GenBank/DDBJ databases">
        <title>Genome-Wide Identification Analysis in wild type Solanum Pinnatisectum Reveals Some Genes Defensing Phytophthora Infestans.</title>
        <authorList>
            <person name="Sun C."/>
        </authorList>
    </citation>
    <scope>NUCLEOTIDE SEQUENCE [LARGE SCALE GENOMIC DNA]</scope>
    <source>
        <strain evidence="1">LQN</strain>
        <tissue evidence="1">Leaf</tissue>
    </source>
</reference>
<organism evidence="1 2">
    <name type="scientific">Solanum pinnatisectum</name>
    <name type="common">tansyleaf nightshade</name>
    <dbReference type="NCBI Taxonomy" id="50273"/>
    <lineage>
        <taxon>Eukaryota</taxon>
        <taxon>Viridiplantae</taxon>
        <taxon>Streptophyta</taxon>
        <taxon>Embryophyta</taxon>
        <taxon>Tracheophyta</taxon>
        <taxon>Spermatophyta</taxon>
        <taxon>Magnoliopsida</taxon>
        <taxon>eudicotyledons</taxon>
        <taxon>Gunneridae</taxon>
        <taxon>Pentapetalae</taxon>
        <taxon>asterids</taxon>
        <taxon>lamiids</taxon>
        <taxon>Solanales</taxon>
        <taxon>Solanaceae</taxon>
        <taxon>Solanoideae</taxon>
        <taxon>Solaneae</taxon>
        <taxon>Solanum</taxon>
    </lineage>
</organism>
<name>A0AAV9LEF8_9SOLN</name>
<protein>
    <recommendedName>
        <fullName evidence="3">Maturase K</fullName>
    </recommendedName>
</protein>
<evidence type="ECO:0000313" key="2">
    <source>
        <dbReference type="Proteomes" id="UP001311915"/>
    </source>
</evidence>
<keyword evidence="2" id="KW-1185">Reference proteome</keyword>
<evidence type="ECO:0000313" key="1">
    <source>
        <dbReference type="EMBL" id="KAK4723692.1"/>
    </source>
</evidence>
<sequence>MDPEFGGFGFPKWSPPINHLSYANYTILFCSGERKSIRKMIGVLRHYEYISGQMVNLSKSLVYLHDNTPLIVGMRLRRITEIKQGSFPFIYLGCPVFYGRKKNHILKNW</sequence>
<accession>A0AAV9LEF8</accession>
<evidence type="ECO:0008006" key="3">
    <source>
        <dbReference type="Google" id="ProtNLM"/>
    </source>
</evidence>